<dbReference type="Gene3D" id="1.10.287.130">
    <property type="match status" value="1"/>
</dbReference>
<dbReference type="EC" id="2.7.13.3" evidence="3"/>
<dbReference type="SMART" id="SM00387">
    <property type="entry name" value="HATPase_c"/>
    <property type="match status" value="1"/>
</dbReference>
<evidence type="ECO:0000256" key="4">
    <source>
        <dbReference type="ARBA" id="ARBA00022553"/>
    </source>
</evidence>
<dbReference type="PROSITE" id="PS50885">
    <property type="entry name" value="HAMP"/>
    <property type="match status" value="1"/>
</dbReference>
<keyword evidence="6 10" id="KW-0812">Transmembrane</keyword>
<dbReference type="Gene3D" id="3.30.565.10">
    <property type="entry name" value="Histidine kinase-like ATPase, C-terminal domain"/>
    <property type="match status" value="1"/>
</dbReference>
<dbReference type="EMBL" id="RJMB01000005">
    <property type="protein sequence ID" value="RNL85698.1"/>
    <property type="molecule type" value="Genomic_DNA"/>
</dbReference>
<dbReference type="Pfam" id="PF00672">
    <property type="entry name" value="HAMP"/>
    <property type="match status" value="1"/>
</dbReference>
<name>A0A3N0ECX6_9ACTN</name>
<dbReference type="SUPFAM" id="SSF55874">
    <property type="entry name" value="ATPase domain of HSP90 chaperone/DNA topoisomerase II/histidine kinase"/>
    <property type="match status" value="1"/>
</dbReference>
<comment type="caution">
    <text evidence="13">The sequence shown here is derived from an EMBL/GenBank/DDBJ whole genome shotgun (WGS) entry which is preliminary data.</text>
</comment>
<dbReference type="CDD" id="cd06225">
    <property type="entry name" value="HAMP"/>
    <property type="match status" value="1"/>
</dbReference>
<dbReference type="Pfam" id="PF00512">
    <property type="entry name" value="HisKA"/>
    <property type="match status" value="1"/>
</dbReference>
<dbReference type="GO" id="GO:0005886">
    <property type="term" value="C:plasma membrane"/>
    <property type="evidence" value="ECO:0007669"/>
    <property type="project" value="UniProtKB-SubCell"/>
</dbReference>
<evidence type="ECO:0000256" key="3">
    <source>
        <dbReference type="ARBA" id="ARBA00012438"/>
    </source>
</evidence>
<protein>
    <recommendedName>
        <fullName evidence="3">histidine kinase</fullName>
        <ecNumber evidence="3">2.7.13.3</ecNumber>
    </recommendedName>
</protein>
<dbReference type="CDD" id="cd00082">
    <property type="entry name" value="HisKA"/>
    <property type="match status" value="1"/>
</dbReference>
<comment type="subcellular location">
    <subcellularLocation>
        <location evidence="2">Cell membrane</location>
    </subcellularLocation>
</comment>
<keyword evidence="5" id="KW-0808">Transferase</keyword>
<keyword evidence="14" id="KW-1185">Reference proteome</keyword>
<dbReference type="SMART" id="SM00388">
    <property type="entry name" value="HisKA"/>
    <property type="match status" value="1"/>
</dbReference>
<evidence type="ECO:0000259" key="12">
    <source>
        <dbReference type="PROSITE" id="PS50885"/>
    </source>
</evidence>
<evidence type="ECO:0000256" key="5">
    <source>
        <dbReference type="ARBA" id="ARBA00022679"/>
    </source>
</evidence>
<dbReference type="PANTHER" id="PTHR45436:SF5">
    <property type="entry name" value="SENSOR HISTIDINE KINASE TRCS"/>
    <property type="match status" value="1"/>
</dbReference>
<keyword evidence="7 13" id="KW-0418">Kinase</keyword>
<evidence type="ECO:0000256" key="9">
    <source>
        <dbReference type="ARBA" id="ARBA00023012"/>
    </source>
</evidence>
<evidence type="ECO:0000256" key="10">
    <source>
        <dbReference type="SAM" id="Phobius"/>
    </source>
</evidence>
<dbReference type="SMART" id="SM00304">
    <property type="entry name" value="HAMP"/>
    <property type="match status" value="1"/>
</dbReference>
<keyword evidence="9" id="KW-0902">Two-component regulatory system</keyword>
<dbReference type="SUPFAM" id="SSF158472">
    <property type="entry name" value="HAMP domain-like"/>
    <property type="match status" value="1"/>
</dbReference>
<dbReference type="PANTHER" id="PTHR45436">
    <property type="entry name" value="SENSOR HISTIDINE KINASE YKOH"/>
    <property type="match status" value="1"/>
</dbReference>
<organism evidence="13 14">
    <name type="scientific">Halostreptopolyspora alba</name>
    <dbReference type="NCBI Taxonomy" id="2487137"/>
    <lineage>
        <taxon>Bacteria</taxon>
        <taxon>Bacillati</taxon>
        <taxon>Actinomycetota</taxon>
        <taxon>Actinomycetes</taxon>
        <taxon>Streptosporangiales</taxon>
        <taxon>Nocardiopsidaceae</taxon>
        <taxon>Halostreptopolyspora</taxon>
    </lineage>
</organism>
<dbReference type="PROSITE" id="PS50109">
    <property type="entry name" value="HIS_KIN"/>
    <property type="match status" value="1"/>
</dbReference>
<evidence type="ECO:0000313" key="13">
    <source>
        <dbReference type="EMBL" id="RNL85698.1"/>
    </source>
</evidence>
<comment type="catalytic activity">
    <reaction evidence="1">
        <text>ATP + protein L-histidine = ADP + protein N-phospho-L-histidine.</text>
        <dbReference type="EC" id="2.7.13.3"/>
    </reaction>
</comment>
<evidence type="ECO:0000256" key="7">
    <source>
        <dbReference type="ARBA" id="ARBA00022777"/>
    </source>
</evidence>
<dbReference type="InterPro" id="IPR003660">
    <property type="entry name" value="HAMP_dom"/>
</dbReference>
<dbReference type="InterPro" id="IPR003661">
    <property type="entry name" value="HisK_dim/P_dom"/>
</dbReference>
<keyword evidence="8 10" id="KW-1133">Transmembrane helix</keyword>
<gene>
    <name evidence="13" type="ORF">EFW17_06915</name>
</gene>
<evidence type="ECO:0000256" key="6">
    <source>
        <dbReference type="ARBA" id="ARBA00022692"/>
    </source>
</evidence>
<keyword evidence="10" id="KW-0472">Membrane</keyword>
<feature type="transmembrane region" description="Helical" evidence="10">
    <location>
        <begin position="143"/>
        <end position="162"/>
    </location>
</feature>
<keyword evidence="4" id="KW-0597">Phosphoprotein</keyword>
<dbReference type="Pfam" id="PF02518">
    <property type="entry name" value="HATPase_c"/>
    <property type="match status" value="1"/>
</dbReference>
<evidence type="ECO:0000256" key="8">
    <source>
        <dbReference type="ARBA" id="ARBA00022989"/>
    </source>
</evidence>
<dbReference type="InterPro" id="IPR050428">
    <property type="entry name" value="TCS_sensor_his_kinase"/>
</dbReference>
<proteinExistence type="predicted"/>
<accession>A0A3N0ECX6</accession>
<evidence type="ECO:0000259" key="11">
    <source>
        <dbReference type="PROSITE" id="PS50109"/>
    </source>
</evidence>
<evidence type="ECO:0000256" key="1">
    <source>
        <dbReference type="ARBA" id="ARBA00000085"/>
    </source>
</evidence>
<evidence type="ECO:0000256" key="2">
    <source>
        <dbReference type="ARBA" id="ARBA00004236"/>
    </source>
</evidence>
<dbReference type="OrthoDB" id="3206505at2"/>
<dbReference type="SUPFAM" id="SSF47384">
    <property type="entry name" value="Homodimeric domain of signal transducing histidine kinase"/>
    <property type="match status" value="1"/>
</dbReference>
<sequence length="424" mass="44597">MRRRLTILVAATVTLVLIAFSVPLALLLRSVASDRAVSSASQDAEALSAVVATAEKDTVRSSVAERNAATDHPITVFWPDGTVIGADAPRSDAVELASTGRSITADTENGREILFGVQGLPEGTAVIRTYVADSELTRGVARAWTILGALVLALLGFGLLMADRLARLLLVPLSELSQVSHRLAGGDLDARARVSGPPELREVGAALNGLADRIRDLLAAERERVADLSHRLRTPVTTLRLEAEALSDPREREAIESAANDVQRAVDEAINAARSPTRADPSCDAAEVVPERVEFWSVLAEETSRHCETRLAPGPLPVRVSAEDLAAAMDALLGNVFAHTPDGVSFTVRLDRRPDGGAVIEVEDEGPGIPDTDLAELTRRGHSGGGSTGLGLDIVRRTAVSSGGDIELRAAPDGTGTVVTVELG</sequence>
<dbReference type="Proteomes" id="UP000269198">
    <property type="component" value="Unassembled WGS sequence"/>
</dbReference>
<dbReference type="InterPro" id="IPR036890">
    <property type="entry name" value="HATPase_C_sf"/>
</dbReference>
<evidence type="ECO:0000313" key="14">
    <source>
        <dbReference type="Proteomes" id="UP000269198"/>
    </source>
</evidence>
<feature type="domain" description="HAMP" evidence="12">
    <location>
        <begin position="167"/>
        <end position="219"/>
    </location>
</feature>
<dbReference type="AlphaFoldDB" id="A0A3N0ECX6"/>
<dbReference type="GO" id="GO:0000155">
    <property type="term" value="F:phosphorelay sensor kinase activity"/>
    <property type="evidence" value="ECO:0007669"/>
    <property type="project" value="InterPro"/>
</dbReference>
<dbReference type="InterPro" id="IPR003594">
    <property type="entry name" value="HATPase_dom"/>
</dbReference>
<dbReference type="InterPro" id="IPR036097">
    <property type="entry name" value="HisK_dim/P_sf"/>
</dbReference>
<dbReference type="InterPro" id="IPR005467">
    <property type="entry name" value="His_kinase_dom"/>
</dbReference>
<reference evidence="13 14" key="1">
    <citation type="submission" date="2018-11" db="EMBL/GenBank/DDBJ databases">
        <title>The genome draft of YIM 96095.</title>
        <authorList>
            <person name="Tang S.-K."/>
            <person name="Chunyu W.-X."/>
            <person name="Feng Y.-Z."/>
        </authorList>
    </citation>
    <scope>NUCLEOTIDE SEQUENCE [LARGE SCALE GENOMIC DNA]</scope>
    <source>
        <strain evidence="13 14">YIM 96095</strain>
    </source>
</reference>
<dbReference type="RefSeq" id="WP_123200477.1">
    <property type="nucleotide sequence ID" value="NZ_RJMB01000005.1"/>
</dbReference>
<feature type="domain" description="Histidine kinase" evidence="11">
    <location>
        <begin position="227"/>
        <end position="424"/>
    </location>
</feature>